<dbReference type="Proteomes" id="UP000001299">
    <property type="component" value="Chromosome 2"/>
</dbReference>
<dbReference type="Pfam" id="PF13302">
    <property type="entry name" value="Acetyltransf_3"/>
    <property type="match status" value="1"/>
</dbReference>
<dbReference type="HOGENOM" id="CLU_013985_3_6_9"/>
<evidence type="ECO:0000259" key="1">
    <source>
        <dbReference type="PROSITE" id="PS51186"/>
    </source>
</evidence>
<dbReference type="PANTHER" id="PTHR43792">
    <property type="entry name" value="GNAT FAMILY, PUTATIVE (AFU_ORTHOLOGUE AFUA_3G00765)-RELATED-RELATED"/>
    <property type="match status" value="1"/>
</dbReference>
<accession>E0S396</accession>
<feature type="domain" description="N-acetyltransferase" evidence="1">
    <location>
        <begin position="14"/>
        <end position="184"/>
    </location>
</feature>
<keyword evidence="2" id="KW-0808">Transferase</keyword>
<dbReference type="SUPFAM" id="SSF55729">
    <property type="entry name" value="Acyl-CoA N-acyltransferases (Nat)"/>
    <property type="match status" value="1"/>
</dbReference>
<evidence type="ECO:0000313" key="2">
    <source>
        <dbReference type="EMBL" id="ADL35878.1"/>
    </source>
</evidence>
<dbReference type="GO" id="GO:0016747">
    <property type="term" value="F:acyltransferase activity, transferring groups other than amino-acyl groups"/>
    <property type="evidence" value="ECO:0007669"/>
    <property type="project" value="InterPro"/>
</dbReference>
<dbReference type="RefSeq" id="WP_013282528.1">
    <property type="nucleotide sequence ID" value="NC_014388.1"/>
</dbReference>
<keyword evidence="3" id="KW-1185">Reference proteome</keyword>
<dbReference type="AlphaFoldDB" id="E0S396"/>
<dbReference type="KEGG" id="bpb:bpr_III192"/>
<protein>
    <submittedName>
        <fullName evidence="2">Acetyltransferase GNAT family</fullName>
    </submittedName>
</protein>
<dbReference type="PANTHER" id="PTHR43792:SF1">
    <property type="entry name" value="N-ACETYLTRANSFERASE DOMAIN-CONTAINING PROTEIN"/>
    <property type="match status" value="1"/>
</dbReference>
<dbReference type="eggNOG" id="COG1670">
    <property type="taxonomic scope" value="Bacteria"/>
</dbReference>
<dbReference type="PROSITE" id="PS51186">
    <property type="entry name" value="GNAT"/>
    <property type="match status" value="1"/>
</dbReference>
<evidence type="ECO:0000313" key="3">
    <source>
        <dbReference type="Proteomes" id="UP000001299"/>
    </source>
</evidence>
<name>E0S396_BUTPB</name>
<proteinExistence type="predicted"/>
<sequence length="196" mass="22803">MKHCGTQTIETERLILRQFKREDADSMFKNWANDEEVTKYLTWPPHGTVDVTKEILKQWVDSYKDEKYYQWAIVLKEIDEPIGSISAVGMEERINMIHIGYCIGKLWWNQGITSEALKAVIEFFFDKVEANRIESRHDVNNPHSGMVMKKCGMKYEGTLRSSDINNQGLNDSSWYAILRSDMAEDDVDRMLKKAAL</sequence>
<dbReference type="EMBL" id="CP001811">
    <property type="protein sequence ID" value="ADL35878.1"/>
    <property type="molecule type" value="Genomic_DNA"/>
</dbReference>
<dbReference type="InterPro" id="IPR016181">
    <property type="entry name" value="Acyl_CoA_acyltransferase"/>
</dbReference>
<gene>
    <name evidence="2" type="ordered locus">bpr_III192</name>
</gene>
<dbReference type="InterPro" id="IPR000182">
    <property type="entry name" value="GNAT_dom"/>
</dbReference>
<dbReference type="InterPro" id="IPR051531">
    <property type="entry name" value="N-acetyltransferase"/>
</dbReference>
<dbReference type="STRING" id="515622.bpr_III192"/>
<reference evidence="2 3" key="1">
    <citation type="journal article" date="2010" name="PLoS ONE">
        <title>The glycobiome of the rumen bacterium Butyrivibrio proteoclasticus B316(T) highlights adaptation to a polysaccharide-rich environment.</title>
        <authorList>
            <person name="Kelly W.J."/>
            <person name="Leahy S.C."/>
            <person name="Altermann E."/>
            <person name="Yeoman C.J."/>
            <person name="Dunne J.C."/>
            <person name="Kong Z."/>
            <person name="Pacheco D.M."/>
            <person name="Li D."/>
            <person name="Noel S.J."/>
            <person name="Moon C.D."/>
            <person name="Cookson A.L."/>
            <person name="Attwood G.T."/>
        </authorList>
    </citation>
    <scope>NUCLEOTIDE SEQUENCE [LARGE SCALE GENOMIC DNA]</scope>
    <source>
        <strain evidence="3">ATCC 51982 / DSM 14932 / B316</strain>
    </source>
</reference>
<dbReference type="Gene3D" id="3.40.630.30">
    <property type="match status" value="1"/>
</dbReference>
<organism evidence="2 3">
    <name type="scientific">Butyrivibrio proteoclasticus (strain ATCC 51982 / DSM 14932 / B316)</name>
    <name type="common">Clostridium proteoclasticum</name>
    <dbReference type="NCBI Taxonomy" id="515622"/>
    <lineage>
        <taxon>Bacteria</taxon>
        <taxon>Bacillati</taxon>
        <taxon>Bacillota</taxon>
        <taxon>Clostridia</taxon>
        <taxon>Lachnospirales</taxon>
        <taxon>Lachnospiraceae</taxon>
        <taxon>Butyrivibrio</taxon>
    </lineage>
</organism>